<dbReference type="Gene3D" id="1.10.260.40">
    <property type="entry name" value="lambda repressor-like DNA-binding domains"/>
    <property type="match status" value="1"/>
</dbReference>
<accession>A0ABP5VH72</accession>
<evidence type="ECO:0000313" key="3">
    <source>
        <dbReference type="Proteomes" id="UP001500058"/>
    </source>
</evidence>
<proteinExistence type="predicted"/>
<protein>
    <submittedName>
        <fullName evidence="2">Helix-turn-helix transcriptional regulator</fullName>
    </submittedName>
</protein>
<dbReference type="EMBL" id="BAAATJ010000011">
    <property type="protein sequence ID" value="GAA2400119.1"/>
    <property type="molecule type" value="Genomic_DNA"/>
</dbReference>
<dbReference type="Pfam" id="PF13560">
    <property type="entry name" value="HTH_31"/>
    <property type="match status" value="1"/>
</dbReference>
<feature type="domain" description="HTH cro/C1-type" evidence="1">
    <location>
        <begin position="18"/>
        <end position="72"/>
    </location>
</feature>
<dbReference type="SUPFAM" id="SSF47413">
    <property type="entry name" value="lambda repressor-like DNA-binding domains"/>
    <property type="match status" value="1"/>
</dbReference>
<keyword evidence="3" id="KW-1185">Reference proteome</keyword>
<dbReference type="SMART" id="SM00530">
    <property type="entry name" value="HTH_XRE"/>
    <property type="match status" value="1"/>
</dbReference>
<dbReference type="InterPro" id="IPR043917">
    <property type="entry name" value="DUF5753"/>
</dbReference>
<dbReference type="InterPro" id="IPR001387">
    <property type="entry name" value="Cro/C1-type_HTH"/>
</dbReference>
<evidence type="ECO:0000313" key="2">
    <source>
        <dbReference type="EMBL" id="GAA2400119.1"/>
    </source>
</evidence>
<comment type="caution">
    <text evidence="2">The sequence shown here is derived from an EMBL/GenBank/DDBJ whole genome shotgun (WGS) entry which is preliminary data.</text>
</comment>
<name>A0ABP5VH72_9ACTN</name>
<dbReference type="Pfam" id="PF19054">
    <property type="entry name" value="DUF5753"/>
    <property type="match status" value="1"/>
</dbReference>
<dbReference type="CDD" id="cd00093">
    <property type="entry name" value="HTH_XRE"/>
    <property type="match status" value="1"/>
</dbReference>
<gene>
    <name evidence="2" type="ORF">GCM10010420_28470</name>
</gene>
<dbReference type="PROSITE" id="PS50943">
    <property type="entry name" value="HTH_CROC1"/>
    <property type="match status" value="1"/>
</dbReference>
<reference evidence="3" key="1">
    <citation type="journal article" date="2019" name="Int. J. Syst. Evol. Microbiol.">
        <title>The Global Catalogue of Microorganisms (GCM) 10K type strain sequencing project: providing services to taxonomists for standard genome sequencing and annotation.</title>
        <authorList>
            <consortium name="The Broad Institute Genomics Platform"/>
            <consortium name="The Broad Institute Genome Sequencing Center for Infectious Disease"/>
            <person name="Wu L."/>
            <person name="Ma J."/>
        </authorList>
    </citation>
    <scope>NUCLEOTIDE SEQUENCE [LARGE SCALE GENOMIC DNA]</scope>
    <source>
        <strain evidence="3">JCM 6921</strain>
    </source>
</reference>
<dbReference type="InterPro" id="IPR010982">
    <property type="entry name" value="Lambda_DNA-bd_dom_sf"/>
</dbReference>
<sequence length="283" mass="31499">MAPRQTPTVLQRRFGTELRRLREEIGMSAETAAGLLGTNRTMISNIEAGRFGISEERLRRLASIYECSDQALVDTLAGMTGGRRVHWWEEYRGKIPPDFLDVSEIEHYAVRLRTVQTAHLPGLFQTEDHARAIFELLVPPLPRLEVELRVAHRLARQAVVTGDRATPYVGVIHEAALRMQFGGRKVARAQLNRLLEESERDNVTLLVIPFAAGGFPMAGDSVLYAEAPNPRLDTVHMDSPTGAVFIDSPTQLANFRARLELIEKAALAPEASRDFIGAIARDL</sequence>
<organism evidence="2 3">
    <name type="scientific">Streptomyces glaucosporus</name>
    <dbReference type="NCBI Taxonomy" id="284044"/>
    <lineage>
        <taxon>Bacteria</taxon>
        <taxon>Bacillati</taxon>
        <taxon>Actinomycetota</taxon>
        <taxon>Actinomycetes</taxon>
        <taxon>Kitasatosporales</taxon>
        <taxon>Streptomycetaceae</taxon>
        <taxon>Streptomyces</taxon>
    </lineage>
</organism>
<dbReference type="RefSeq" id="WP_344631359.1">
    <property type="nucleotide sequence ID" value="NZ_BAAATJ010000011.1"/>
</dbReference>
<evidence type="ECO:0000259" key="1">
    <source>
        <dbReference type="PROSITE" id="PS50943"/>
    </source>
</evidence>
<dbReference type="Proteomes" id="UP001500058">
    <property type="component" value="Unassembled WGS sequence"/>
</dbReference>